<gene>
    <name evidence="2" type="primary">ALMA3</name>
    <name evidence="2" type="ORF">SNEC2469_LOCUS20799</name>
</gene>
<proteinExistence type="predicted"/>
<evidence type="ECO:0000313" key="2">
    <source>
        <dbReference type="EMBL" id="CAE7721256.1"/>
    </source>
</evidence>
<sequence length="217" mass="23729">PSGPAPSLANIETKNHSEIMQAYKDIVKSLQESQQKHNDLLQRHSDLTKHHVELMRAHQELLESLKKGGAGGGGGGAAAGQPKKNRAKHPALGVVRLDYDYPPAPGDSDHPGSFGYEVYYRCCPGLTFEMCQEGHFPEAVERRFADAIKHLEAASWGSEEAKVWKSRHPPLQVGEAFVKASGHDAANGVQASEKTGVRLEQTWSHCDLFLMTVVAEL</sequence>
<organism evidence="2 3">
    <name type="scientific">Symbiodinium necroappetens</name>
    <dbReference type="NCBI Taxonomy" id="1628268"/>
    <lineage>
        <taxon>Eukaryota</taxon>
        <taxon>Sar</taxon>
        <taxon>Alveolata</taxon>
        <taxon>Dinophyceae</taxon>
        <taxon>Suessiales</taxon>
        <taxon>Symbiodiniaceae</taxon>
        <taxon>Symbiodinium</taxon>
    </lineage>
</organism>
<dbReference type="AlphaFoldDB" id="A0A812XFE8"/>
<accession>A0A812XFE8</accession>
<keyword evidence="3" id="KW-1185">Reference proteome</keyword>
<feature type="non-terminal residue" evidence="2">
    <location>
        <position position="217"/>
    </location>
</feature>
<evidence type="ECO:0000256" key="1">
    <source>
        <dbReference type="SAM" id="MobiDB-lite"/>
    </source>
</evidence>
<name>A0A812XFE8_9DINO</name>
<feature type="compositionally biased region" description="Gly residues" evidence="1">
    <location>
        <begin position="68"/>
        <end position="78"/>
    </location>
</feature>
<protein>
    <submittedName>
        <fullName evidence="2">ALMA3 protein</fullName>
    </submittedName>
</protein>
<comment type="caution">
    <text evidence="2">The sequence shown here is derived from an EMBL/GenBank/DDBJ whole genome shotgun (WGS) entry which is preliminary data.</text>
</comment>
<dbReference type="Proteomes" id="UP000601435">
    <property type="component" value="Unassembled WGS sequence"/>
</dbReference>
<dbReference type="EMBL" id="CAJNJA010036496">
    <property type="protein sequence ID" value="CAE7721256.1"/>
    <property type="molecule type" value="Genomic_DNA"/>
</dbReference>
<evidence type="ECO:0000313" key="3">
    <source>
        <dbReference type="Proteomes" id="UP000601435"/>
    </source>
</evidence>
<dbReference type="OrthoDB" id="412093at2759"/>
<reference evidence="2" key="1">
    <citation type="submission" date="2021-02" db="EMBL/GenBank/DDBJ databases">
        <authorList>
            <person name="Dougan E. K."/>
            <person name="Rhodes N."/>
            <person name="Thang M."/>
            <person name="Chan C."/>
        </authorList>
    </citation>
    <scope>NUCLEOTIDE SEQUENCE</scope>
</reference>
<feature type="region of interest" description="Disordered" evidence="1">
    <location>
        <begin position="65"/>
        <end position="86"/>
    </location>
</feature>